<dbReference type="InterPro" id="IPR029041">
    <property type="entry name" value="FAD-linked_oxidoreductase-like"/>
</dbReference>
<dbReference type="GO" id="GO:0071949">
    <property type="term" value="F:FAD binding"/>
    <property type="evidence" value="ECO:0007669"/>
    <property type="project" value="TreeGrafter"/>
</dbReference>
<dbReference type="GO" id="GO:0035999">
    <property type="term" value="P:tetrahydrofolate interconversion"/>
    <property type="evidence" value="ECO:0007669"/>
    <property type="project" value="UniProtKB-UniPathway"/>
</dbReference>
<dbReference type="EMBL" id="CP007141">
    <property type="protein sequence ID" value="AJC73118.1"/>
    <property type="molecule type" value="Genomic_DNA"/>
</dbReference>
<evidence type="ECO:0000256" key="2">
    <source>
        <dbReference type="ARBA" id="ARBA00004777"/>
    </source>
</evidence>
<evidence type="ECO:0000256" key="4">
    <source>
        <dbReference type="ARBA" id="ARBA00022630"/>
    </source>
</evidence>
<dbReference type="PATRIC" id="fig|1123384.7.peg.328"/>
<gene>
    <name evidence="9" type="ORF">AJ81_01645</name>
</gene>
<sequence length="316" mass="35607">MKLIDKLKEGPILSIEVLPPSRGHGVEEIFRTIDQLMEFPISFINVTRHAPELAYVESDGQIVKVTKVKRPGTVGLAAALMHRYRIDVVPHVICYGMDKYQIEDLLIDLHLIGIRNVFVVRGEYENPLSEQQDRSSYRHAVELVQHIANLNRGVYLYPTEGSEPTDFCIGVAGYPEKHFEAPNMEEDLMNLKRKIDAGAHYVVTQMVFDVEIYKRFVQMARSFGIHVPIIPGVKPVVNLKSIYSIPKKFFVTIPASFVSQMHQASSSEEEFRIGVRFAAKLAEDLLAAGAPGIHVFTMGRAKATKAMLQLLYSKQV</sequence>
<dbReference type="KEGG" id="phy:AJ81_01645"/>
<dbReference type="OrthoDB" id="9812555at2"/>
<protein>
    <recommendedName>
        <fullName evidence="8">Methylenetetrahydrofolate reductase</fullName>
    </recommendedName>
</protein>
<evidence type="ECO:0000313" key="10">
    <source>
        <dbReference type="Proteomes" id="UP000077469"/>
    </source>
</evidence>
<dbReference type="UniPathway" id="UPA00193"/>
<keyword evidence="4 8" id="KW-0285">Flavoprotein</keyword>
<proteinExistence type="inferred from homology"/>
<comment type="catalytic activity">
    <reaction evidence="7">
        <text>(6S)-5-methyl-5,6,7,8-tetrahydrofolate + NAD(+) = (6R)-5,10-methylene-5,6,7,8-tetrahydrofolate + NADH + H(+)</text>
        <dbReference type="Rhea" id="RHEA:19821"/>
        <dbReference type="ChEBI" id="CHEBI:15378"/>
        <dbReference type="ChEBI" id="CHEBI:15636"/>
        <dbReference type="ChEBI" id="CHEBI:18608"/>
        <dbReference type="ChEBI" id="CHEBI:57540"/>
        <dbReference type="ChEBI" id="CHEBI:57945"/>
        <dbReference type="EC" id="1.5.1.54"/>
    </reaction>
    <physiologicalReaction direction="right-to-left" evidence="7">
        <dbReference type="Rhea" id="RHEA:19823"/>
    </physiologicalReaction>
</comment>
<dbReference type="PaxDb" id="1123384-AJ81_01645"/>
<dbReference type="RefSeq" id="WP_031503477.1">
    <property type="nucleotide sequence ID" value="NC_022795.1"/>
</dbReference>
<evidence type="ECO:0000256" key="3">
    <source>
        <dbReference type="ARBA" id="ARBA00006743"/>
    </source>
</evidence>
<name>A0A0X1KP89_9THEM</name>
<evidence type="ECO:0000256" key="8">
    <source>
        <dbReference type="RuleBase" id="RU003862"/>
    </source>
</evidence>
<reference evidence="9 10" key="1">
    <citation type="submission" date="2014-01" db="EMBL/GenBank/DDBJ databases">
        <title>Genome sequencing of Thermotog hypogea.</title>
        <authorList>
            <person name="Zhang X."/>
            <person name="Alvare G."/>
            <person name="Fristensky B."/>
            <person name="Chen L."/>
            <person name="Suen T."/>
            <person name="Chen Q."/>
            <person name="Ma K."/>
        </authorList>
    </citation>
    <scope>NUCLEOTIDE SEQUENCE [LARGE SCALE GENOMIC DNA]</scope>
    <source>
        <strain evidence="9 10">DSM 11164</strain>
    </source>
</reference>
<dbReference type="GO" id="GO:0005829">
    <property type="term" value="C:cytosol"/>
    <property type="evidence" value="ECO:0007669"/>
    <property type="project" value="TreeGrafter"/>
</dbReference>
<keyword evidence="10" id="KW-1185">Reference proteome</keyword>
<evidence type="ECO:0000256" key="1">
    <source>
        <dbReference type="ARBA" id="ARBA00001974"/>
    </source>
</evidence>
<comment type="similarity">
    <text evidence="3 8">Belongs to the methylenetetrahydrofolate reductase family.</text>
</comment>
<dbReference type="GO" id="GO:0106312">
    <property type="term" value="F:methylenetetrahydrofolate reductase (NADH) activity"/>
    <property type="evidence" value="ECO:0007669"/>
    <property type="project" value="UniProtKB-EC"/>
</dbReference>
<dbReference type="Proteomes" id="UP000077469">
    <property type="component" value="Chromosome"/>
</dbReference>
<comment type="pathway">
    <text evidence="2 8">One-carbon metabolism; tetrahydrofolate interconversion.</text>
</comment>
<evidence type="ECO:0000313" key="9">
    <source>
        <dbReference type="EMBL" id="AJC73118.1"/>
    </source>
</evidence>
<dbReference type="AlphaFoldDB" id="A0A0X1KP89"/>
<organism evidence="9 10">
    <name type="scientific">Pseudothermotoga hypogea DSM 11164 = NBRC 106472</name>
    <dbReference type="NCBI Taxonomy" id="1123384"/>
    <lineage>
        <taxon>Bacteria</taxon>
        <taxon>Thermotogati</taxon>
        <taxon>Thermotogota</taxon>
        <taxon>Thermotogae</taxon>
        <taxon>Thermotogales</taxon>
        <taxon>Thermotogaceae</taxon>
        <taxon>Pseudothermotoga</taxon>
    </lineage>
</organism>
<dbReference type="PANTHER" id="PTHR45754:SF3">
    <property type="entry name" value="METHYLENETETRAHYDROFOLATE REDUCTASE (NADPH)"/>
    <property type="match status" value="1"/>
</dbReference>
<evidence type="ECO:0000256" key="6">
    <source>
        <dbReference type="ARBA" id="ARBA00023002"/>
    </source>
</evidence>
<dbReference type="PANTHER" id="PTHR45754">
    <property type="entry name" value="METHYLENETETRAHYDROFOLATE REDUCTASE"/>
    <property type="match status" value="1"/>
</dbReference>
<keyword evidence="6 8" id="KW-0560">Oxidoreductase</keyword>
<comment type="cofactor">
    <cofactor evidence="1 8">
        <name>FAD</name>
        <dbReference type="ChEBI" id="CHEBI:57692"/>
    </cofactor>
</comment>
<keyword evidence="5 8" id="KW-0274">FAD</keyword>
<accession>A0A0X1KP89</accession>
<evidence type="ECO:0000256" key="7">
    <source>
        <dbReference type="ARBA" id="ARBA00048628"/>
    </source>
</evidence>
<dbReference type="CDD" id="cd00537">
    <property type="entry name" value="MTHFR"/>
    <property type="match status" value="1"/>
</dbReference>
<dbReference type="Pfam" id="PF02219">
    <property type="entry name" value="MTHFR"/>
    <property type="match status" value="1"/>
</dbReference>
<evidence type="ECO:0000256" key="5">
    <source>
        <dbReference type="ARBA" id="ARBA00022827"/>
    </source>
</evidence>
<dbReference type="Gene3D" id="3.20.20.220">
    <property type="match status" value="1"/>
</dbReference>
<dbReference type="GO" id="GO:0009086">
    <property type="term" value="P:methionine biosynthetic process"/>
    <property type="evidence" value="ECO:0007669"/>
    <property type="project" value="TreeGrafter"/>
</dbReference>
<dbReference type="InterPro" id="IPR003171">
    <property type="entry name" value="Mehydrof_redctse-like"/>
</dbReference>
<dbReference type="STRING" id="1123384.AJ81_01645"/>
<dbReference type="SUPFAM" id="SSF51730">
    <property type="entry name" value="FAD-linked oxidoreductase"/>
    <property type="match status" value="1"/>
</dbReference>